<gene>
    <name evidence="1" type="ORF">LMUR_03502</name>
</gene>
<dbReference type="RefSeq" id="WP_036104324.1">
    <property type="nucleotide sequence ID" value="NZ_AODG01000004.1"/>
</dbReference>
<name>A0A829RBE4_LISGR</name>
<comment type="caution">
    <text evidence="1">The sequence shown here is derived from an EMBL/GenBank/DDBJ whole genome shotgun (WGS) entry which is preliminary data.</text>
</comment>
<dbReference type="AlphaFoldDB" id="A0A829RBE4"/>
<accession>A0A829RBE4</accession>
<dbReference type="EMBL" id="AODG01000004">
    <property type="protein sequence ID" value="EUJ30109.1"/>
    <property type="molecule type" value="Genomic_DNA"/>
</dbReference>
<protein>
    <submittedName>
        <fullName evidence="1">Uncharacterized protein</fullName>
    </submittedName>
</protein>
<organism evidence="1 2">
    <name type="scientific">Listeria grayi FSL F6-1183</name>
    <dbReference type="NCBI Taxonomy" id="1265827"/>
    <lineage>
        <taxon>Bacteria</taxon>
        <taxon>Bacillati</taxon>
        <taxon>Bacillota</taxon>
        <taxon>Bacilli</taxon>
        <taxon>Bacillales</taxon>
        <taxon>Listeriaceae</taxon>
        <taxon>Listeria</taxon>
    </lineage>
</organism>
<sequence length="74" mass="8716">MSNKYENSHEISPEELLEYELKKAEETSKTNEEYRKIIRAALGKWLQNLQNGVIKLESVQDLKILIEADRLLRN</sequence>
<evidence type="ECO:0000313" key="1">
    <source>
        <dbReference type="EMBL" id="EUJ30109.1"/>
    </source>
</evidence>
<reference evidence="1 2" key="1">
    <citation type="submission" date="2012-12" db="EMBL/GenBank/DDBJ databases">
        <title>Novel taxa of Listeriaceae from agricultural environments in the United States.</title>
        <authorList>
            <person name="den Bakker H.C."/>
            <person name="Allred A."/>
            <person name="Warchocki S."/>
            <person name="Wright E.M."/>
            <person name="Burrell A."/>
            <person name="Nightingale K.K."/>
            <person name="Kephart D."/>
            <person name="Wiedmann M."/>
        </authorList>
    </citation>
    <scope>NUCLEOTIDE SEQUENCE [LARGE SCALE GENOMIC DNA]</scope>
    <source>
        <strain evidence="1 2">FSL F6-1183</strain>
    </source>
</reference>
<evidence type="ECO:0000313" key="2">
    <source>
        <dbReference type="Proteomes" id="UP000019251"/>
    </source>
</evidence>
<proteinExistence type="predicted"/>
<dbReference type="Proteomes" id="UP000019251">
    <property type="component" value="Unassembled WGS sequence"/>
</dbReference>